<protein>
    <submittedName>
        <fullName evidence="2">DNA repair exonuclease SbcCD nuclease subunit</fullName>
    </submittedName>
</protein>
<name>A0A521C8U7_9BACL</name>
<dbReference type="GO" id="GO:0004527">
    <property type="term" value="F:exonuclease activity"/>
    <property type="evidence" value="ECO:0007669"/>
    <property type="project" value="UniProtKB-KW"/>
</dbReference>
<dbReference type="OrthoDB" id="9773856at2"/>
<dbReference type="RefSeq" id="WP_142504944.1">
    <property type="nucleotide sequence ID" value="NZ_FXTI01000003.1"/>
</dbReference>
<evidence type="ECO:0000259" key="1">
    <source>
        <dbReference type="Pfam" id="PF00149"/>
    </source>
</evidence>
<dbReference type="InterPro" id="IPR004843">
    <property type="entry name" value="Calcineurin-like_PHP"/>
</dbReference>
<dbReference type="Pfam" id="PF00149">
    <property type="entry name" value="Metallophos"/>
    <property type="match status" value="1"/>
</dbReference>
<feature type="domain" description="Calcineurin-like phosphoesterase" evidence="1">
    <location>
        <begin position="3"/>
        <end position="198"/>
    </location>
</feature>
<dbReference type="InterPro" id="IPR029052">
    <property type="entry name" value="Metallo-depent_PP-like"/>
</dbReference>
<gene>
    <name evidence="2" type="ORF">SAMN06264849_103197</name>
</gene>
<dbReference type="EMBL" id="FXTI01000003">
    <property type="protein sequence ID" value="SMO55828.1"/>
    <property type="molecule type" value="Genomic_DNA"/>
</dbReference>
<dbReference type="AlphaFoldDB" id="A0A521C8U7"/>
<dbReference type="PANTHER" id="PTHR30337:SF0">
    <property type="entry name" value="NUCLEASE SBCCD SUBUNIT D"/>
    <property type="match status" value="1"/>
</dbReference>
<sequence>MLRLLYVTDTHIRGTTPRSRTDDFVDALRKKLNEVVDIAEREKVDAVLHGGDLFDRPDLSPAVVRDFARLLRRLKVPIYVVAGNHDVFGHNPDTVDRTMLGLLDAFGTVRLIRPGEKILLEGVGLTVQLTGQPFHYDLDKREPMLDYSVHNELGADYCVHMVHGMVVDRPLPPGVPCTMADSLWSKDVDVLLTGHYHAGFPVKHRKGRYIVNPGALSRINNHPSEMKRHPQVAILDFDKEISVRLIRIQCAAPGDSVLDRSYLEKAAYREEKMNAFVQVLRDDREFRALNIREVVEEIAGLEKVEDEVKHEALRRIALVQEEMGWKGGENE</sequence>
<evidence type="ECO:0000313" key="2">
    <source>
        <dbReference type="EMBL" id="SMO55828.1"/>
    </source>
</evidence>
<dbReference type="InterPro" id="IPR050535">
    <property type="entry name" value="DNA_Repair-Maintenance_Comp"/>
</dbReference>
<dbReference type="Gene3D" id="3.60.21.10">
    <property type="match status" value="1"/>
</dbReference>
<keyword evidence="3" id="KW-1185">Reference proteome</keyword>
<keyword evidence="2" id="KW-0269">Exonuclease</keyword>
<reference evidence="2 3" key="1">
    <citation type="submission" date="2017-05" db="EMBL/GenBank/DDBJ databases">
        <authorList>
            <person name="Varghese N."/>
            <person name="Submissions S."/>
        </authorList>
    </citation>
    <scope>NUCLEOTIDE SEQUENCE [LARGE SCALE GENOMIC DNA]</scope>
    <source>
        <strain evidence="2 3">DSM 45474</strain>
    </source>
</reference>
<keyword evidence="2" id="KW-0540">Nuclease</keyword>
<dbReference type="SUPFAM" id="SSF56300">
    <property type="entry name" value="Metallo-dependent phosphatases"/>
    <property type="match status" value="1"/>
</dbReference>
<accession>A0A521C8U7</accession>
<dbReference type="PANTHER" id="PTHR30337">
    <property type="entry name" value="COMPONENT OF ATP-DEPENDENT DSDNA EXONUCLEASE"/>
    <property type="match status" value="1"/>
</dbReference>
<evidence type="ECO:0000313" key="3">
    <source>
        <dbReference type="Proteomes" id="UP000315636"/>
    </source>
</evidence>
<keyword evidence="2" id="KW-0378">Hydrolase</keyword>
<organism evidence="2 3">
    <name type="scientific">Melghirimyces algeriensis</name>
    <dbReference type="NCBI Taxonomy" id="910412"/>
    <lineage>
        <taxon>Bacteria</taxon>
        <taxon>Bacillati</taxon>
        <taxon>Bacillota</taxon>
        <taxon>Bacilli</taxon>
        <taxon>Bacillales</taxon>
        <taxon>Thermoactinomycetaceae</taxon>
        <taxon>Melghirimyces</taxon>
    </lineage>
</organism>
<proteinExistence type="predicted"/>
<dbReference type="Proteomes" id="UP000315636">
    <property type="component" value="Unassembled WGS sequence"/>
</dbReference>